<evidence type="ECO:0000256" key="2">
    <source>
        <dbReference type="ARBA" id="ARBA00007242"/>
    </source>
</evidence>
<keyword evidence="7" id="KW-0297">G-protein coupled receptor</keyword>
<evidence type="ECO:0000313" key="16">
    <source>
        <dbReference type="Proteomes" id="UP000694620"/>
    </source>
</evidence>
<gene>
    <name evidence="15" type="primary">LOC114645400</name>
</gene>
<dbReference type="Pfam" id="PF07562">
    <property type="entry name" value="NCD3G"/>
    <property type="match status" value="1"/>
</dbReference>
<dbReference type="PROSITE" id="PS00981">
    <property type="entry name" value="G_PROTEIN_RECEP_F3_3"/>
    <property type="match status" value="1"/>
</dbReference>
<keyword evidence="3" id="KW-1003">Cell membrane</keyword>
<keyword evidence="9" id="KW-0675">Receptor</keyword>
<evidence type="ECO:0000256" key="12">
    <source>
        <dbReference type="SAM" id="Phobius"/>
    </source>
</evidence>
<feature type="transmembrane region" description="Helical" evidence="12">
    <location>
        <begin position="767"/>
        <end position="787"/>
    </location>
</feature>
<dbReference type="Gene3D" id="2.10.50.30">
    <property type="entry name" value="GPCR, family 3, nine cysteines domain"/>
    <property type="match status" value="1"/>
</dbReference>
<reference evidence="15" key="3">
    <citation type="submission" date="2025-09" db="UniProtKB">
        <authorList>
            <consortium name="Ensembl"/>
        </authorList>
    </citation>
    <scope>IDENTIFICATION</scope>
</reference>
<evidence type="ECO:0000313" key="15">
    <source>
        <dbReference type="Ensembl" id="ENSECRP00000007263.1"/>
    </source>
</evidence>
<evidence type="ECO:0000256" key="6">
    <source>
        <dbReference type="ARBA" id="ARBA00022989"/>
    </source>
</evidence>
<dbReference type="InterPro" id="IPR000337">
    <property type="entry name" value="GPCR_3"/>
</dbReference>
<dbReference type="PROSITE" id="PS50259">
    <property type="entry name" value="G_PROTEIN_RECEP_F3_4"/>
    <property type="match status" value="1"/>
</dbReference>
<keyword evidence="11" id="KW-0807">Transducer</keyword>
<feature type="transmembrane region" description="Helical" evidence="12">
    <location>
        <begin position="610"/>
        <end position="631"/>
    </location>
</feature>
<keyword evidence="8 12" id="KW-0472">Membrane</keyword>
<keyword evidence="10" id="KW-0325">Glycoprotein</keyword>
<dbReference type="InterPro" id="IPR017979">
    <property type="entry name" value="GPCR_3_CS"/>
</dbReference>
<dbReference type="Proteomes" id="UP000694620">
    <property type="component" value="Chromosome 2"/>
</dbReference>
<feature type="transmembrane region" description="Helical" evidence="12">
    <location>
        <begin position="643"/>
        <end position="667"/>
    </location>
</feature>
<dbReference type="InterPro" id="IPR004073">
    <property type="entry name" value="GPCR_3_vmron_rcpt_2"/>
</dbReference>
<feature type="chain" id="PRO_5034274847" evidence="13">
    <location>
        <begin position="16"/>
        <end position="840"/>
    </location>
</feature>
<sequence>MQVLHVLLFALLTRAKEPVCSLQGKQVIPQLAKDGDVIIGGIFSFHSSWNGKLSLFETIPEDMQCKTLSLRDFQFAQTMIYAIEEINNNTDILSGFTLGYKIYDACGSVAISIKAAMALLNDQKDENSDVSCVNSTTVQAIIGESASTPTIAISSAIGPFHIPVISHFATCACLSNRNLYPTFFRTIPSDFYQSRALAQLVKYFGWTWVGTIRSDNDYGNSGMATFLQAARQEGICIEYSDAIFRTDSREKILTLVEVIKKSSSKIIVAFTSHVDMEVLLQELLLQNVSGLQWIGSESWITDRYLASRYGCNILGGAIGFAIRNAVIDGLKEFLLKLHPSHSPESAFLKEFWESIFSCSLNIENKTMFAKPCTGKENLKDVNNEYTDVSDLQISNNVYKAVYAIAYSLHNLLTCKNGQGPFVLHYLRTVNTTSGNGEKIFFDENGDPTATYELVNWQSNKEMTTEFVTVGYYDASLPPGQQFKMSNTKISWIGSQNEVPVSVCSESCPPGTRKAVLKGKPSCCFDCISCTEGEISNATDSIECIKCPEYYWSNRQRSHCILKSTEFLSFYEIMGILLSIFSVAGACLSISIGIVFFQYRDTPVVKANNSELSFLLLFSLTLCFLCSLLFIGQPTEWSCMLRHTTFGITFALSITCILGKTIVVLVAFKATLPGYNIMKWLGATQQRLSVFSITLIQTIICTLWLILSPPFPYKNTNSYKDKIILECNVGSAVAFYAVIGYVGFLSLACFILAFLARKLPDNFNEAKFITFSMLIFCSVWITFIPSYISSPGKYTVAVEIFAILASSFGLLTCIFAPKCYILLLRPEQNTKKHLMSKTPLK</sequence>
<keyword evidence="16" id="KW-1185">Reference proteome</keyword>
<dbReference type="PANTHER" id="PTHR24061">
    <property type="entry name" value="CALCIUM-SENSING RECEPTOR-RELATED"/>
    <property type="match status" value="1"/>
</dbReference>
<evidence type="ECO:0000256" key="5">
    <source>
        <dbReference type="ARBA" id="ARBA00022729"/>
    </source>
</evidence>
<dbReference type="Gene3D" id="3.40.50.2300">
    <property type="match status" value="2"/>
</dbReference>
<dbReference type="CDD" id="cd15283">
    <property type="entry name" value="7tmC_V2R_pheromone"/>
    <property type="match status" value="1"/>
</dbReference>
<dbReference type="FunFam" id="3.40.50.2300:FF:000016">
    <property type="entry name" value="Taste 1 receptor member 2"/>
    <property type="match status" value="1"/>
</dbReference>
<reference evidence="15" key="2">
    <citation type="submission" date="2025-08" db="UniProtKB">
        <authorList>
            <consortium name="Ensembl"/>
        </authorList>
    </citation>
    <scope>IDENTIFICATION</scope>
</reference>
<feature type="transmembrane region" description="Helical" evidence="12">
    <location>
        <begin position="572"/>
        <end position="598"/>
    </location>
</feature>
<keyword evidence="5 13" id="KW-0732">Signal</keyword>
<dbReference type="InterPro" id="IPR001828">
    <property type="entry name" value="ANF_lig-bd_rcpt"/>
</dbReference>
<feature type="transmembrane region" description="Helical" evidence="12">
    <location>
        <begin position="732"/>
        <end position="755"/>
    </location>
</feature>
<evidence type="ECO:0000256" key="8">
    <source>
        <dbReference type="ARBA" id="ARBA00023136"/>
    </source>
</evidence>
<evidence type="ECO:0000256" key="10">
    <source>
        <dbReference type="ARBA" id="ARBA00023180"/>
    </source>
</evidence>
<name>A0A8C4RT66_ERPCA</name>
<dbReference type="GO" id="GO:0005886">
    <property type="term" value="C:plasma membrane"/>
    <property type="evidence" value="ECO:0007669"/>
    <property type="project" value="UniProtKB-SubCell"/>
</dbReference>
<feature type="domain" description="G-protein coupled receptors family 3 profile" evidence="14">
    <location>
        <begin position="573"/>
        <end position="837"/>
    </location>
</feature>
<comment type="similarity">
    <text evidence="2">Belongs to the G-protein coupled receptor 3 family.</text>
</comment>
<comment type="subcellular location">
    <subcellularLocation>
        <location evidence="1">Cell membrane</location>
        <topology evidence="1">Multi-pass membrane protein</topology>
    </subcellularLocation>
</comment>
<dbReference type="InterPro" id="IPR011500">
    <property type="entry name" value="GPCR_3_9-Cys_dom"/>
</dbReference>
<dbReference type="FunFam" id="2.10.50.30:FF:000002">
    <property type="entry name" value="Vomeronasal 2 receptor, h1"/>
    <property type="match status" value="1"/>
</dbReference>
<dbReference type="Pfam" id="PF01094">
    <property type="entry name" value="ANF_receptor"/>
    <property type="match status" value="1"/>
</dbReference>
<dbReference type="InterPro" id="IPR028082">
    <property type="entry name" value="Peripla_BP_I"/>
</dbReference>
<proteinExistence type="inferred from homology"/>
<dbReference type="InterPro" id="IPR038550">
    <property type="entry name" value="GPCR_3_9-Cys_sf"/>
</dbReference>
<protein>
    <submittedName>
        <fullName evidence="15">Extracellular calcium-sensing receptor-like</fullName>
    </submittedName>
</protein>
<reference evidence="15" key="1">
    <citation type="submission" date="2021-06" db="EMBL/GenBank/DDBJ databases">
        <authorList>
            <consortium name="Wellcome Sanger Institute Data Sharing"/>
        </authorList>
    </citation>
    <scope>NUCLEOTIDE SEQUENCE [LARGE SCALE GENOMIC DNA]</scope>
</reference>
<keyword evidence="4 12" id="KW-0812">Transmembrane</keyword>
<evidence type="ECO:0000259" key="14">
    <source>
        <dbReference type="PROSITE" id="PS50259"/>
    </source>
</evidence>
<evidence type="ECO:0000256" key="11">
    <source>
        <dbReference type="ARBA" id="ARBA00023224"/>
    </source>
</evidence>
<accession>A0A8C4RT66</accession>
<evidence type="ECO:0000256" key="3">
    <source>
        <dbReference type="ARBA" id="ARBA00022475"/>
    </source>
</evidence>
<evidence type="ECO:0000256" key="1">
    <source>
        <dbReference type="ARBA" id="ARBA00004651"/>
    </source>
</evidence>
<dbReference type="GeneTree" id="ENSGT01050000244874"/>
<feature type="transmembrane region" description="Helical" evidence="12">
    <location>
        <begin position="687"/>
        <end position="706"/>
    </location>
</feature>
<dbReference type="Pfam" id="PF00003">
    <property type="entry name" value="7tm_3"/>
    <property type="match status" value="1"/>
</dbReference>
<evidence type="ECO:0000256" key="7">
    <source>
        <dbReference type="ARBA" id="ARBA00023040"/>
    </source>
</evidence>
<dbReference type="Ensembl" id="ENSECRT00000007381.1">
    <property type="protein sequence ID" value="ENSECRP00000007263.1"/>
    <property type="gene ID" value="ENSECRG00000004851.1"/>
</dbReference>
<dbReference type="PRINTS" id="PR00248">
    <property type="entry name" value="GPCRMGR"/>
</dbReference>
<organism evidence="15 16">
    <name type="scientific">Erpetoichthys calabaricus</name>
    <name type="common">Rope fish</name>
    <name type="synonym">Calamoichthys calabaricus</name>
    <dbReference type="NCBI Taxonomy" id="27687"/>
    <lineage>
        <taxon>Eukaryota</taxon>
        <taxon>Metazoa</taxon>
        <taxon>Chordata</taxon>
        <taxon>Craniata</taxon>
        <taxon>Vertebrata</taxon>
        <taxon>Euteleostomi</taxon>
        <taxon>Actinopterygii</taxon>
        <taxon>Polypteriformes</taxon>
        <taxon>Polypteridae</taxon>
        <taxon>Erpetoichthys</taxon>
    </lineage>
</organism>
<evidence type="ECO:0000256" key="9">
    <source>
        <dbReference type="ARBA" id="ARBA00023170"/>
    </source>
</evidence>
<dbReference type="AlphaFoldDB" id="A0A8C4RT66"/>
<dbReference type="SUPFAM" id="SSF53822">
    <property type="entry name" value="Periplasmic binding protein-like I"/>
    <property type="match status" value="1"/>
</dbReference>
<dbReference type="InterPro" id="IPR017978">
    <property type="entry name" value="GPCR_3_C"/>
</dbReference>
<dbReference type="PRINTS" id="PR01535">
    <property type="entry name" value="VOMERONASL2R"/>
</dbReference>
<feature type="signal peptide" evidence="13">
    <location>
        <begin position="1"/>
        <end position="15"/>
    </location>
</feature>
<dbReference type="InterPro" id="IPR000068">
    <property type="entry name" value="GPCR_3_Ca_sens_rcpt-rel"/>
</dbReference>
<dbReference type="PANTHER" id="PTHR24061:SF528">
    <property type="entry name" value="C-FAMILY ODORANT RECEPTOR OLFCD2-RELATED"/>
    <property type="match status" value="1"/>
</dbReference>
<feature type="transmembrane region" description="Helical" evidence="12">
    <location>
        <begin position="799"/>
        <end position="822"/>
    </location>
</feature>
<evidence type="ECO:0000256" key="13">
    <source>
        <dbReference type="SAM" id="SignalP"/>
    </source>
</evidence>
<dbReference type="GO" id="GO:0004930">
    <property type="term" value="F:G protein-coupled receptor activity"/>
    <property type="evidence" value="ECO:0007669"/>
    <property type="project" value="UniProtKB-KW"/>
</dbReference>
<keyword evidence="6 12" id="KW-1133">Transmembrane helix</keyword>
<dbReference type="CDD" id="cd06364">
    <property type="entry name" value="PBP1_CaSR"/>
    <property type="match status" value="1"/>
</dbReference>
<evidence type="ECO:0000256" key="4">
    <source>
        <dbReference type="ARBA" id="ARBA00022692"/>
    </source>
</evidence>